<dbReference type="EMBL" id="HBIH01032227">
    <property type="protein sequence ID" value="CAE0332222.1"/>
    <property type="molecule type" value="Transcribed_RNA"/>
</dbReference>
<organism evidence="2">
    <name type="scientific">Strombidium inclinatum</name>
    <dbReference type="NCBI Taxonomy" id="197538"/>
    <lineage>
        <taxon>Eukaryota</taxon>
        <taxon>Sar</taxon>
        <taxon>Alveolata</taxon>
        <taxon>Ciliophora</taxon>
        <taxon>Intramacronucleata</taxon>
        <taxon>Spirotrichea</taxon>
        <taxon>Oligotrichia</taxon>
        <taxon>Strombidiidae</taxon>
        <taxon>Strombidium</taxon>
    </lineage>
</organism>
<proteinExistence type="predicted"/>
<evidence type="ECO:0000313" key="2">
    <source>
        <dbReference type="EMBL" id="CAE0332222.1"/>
    </source>
</evidence>
<feature type="region of interest" description="Disordered" evidence="1">
    <location>
        <begin position="41"/>
        <end position="70"/>
    </location>
</feature>
<name>A0A7S3IT85_9SPIT</name>
<reference evidence="2" key="1">
    <citation type="submission" date="2021-01" db="EMBL/GenBank/DDBJ databases">
        <authorList>
            <person name="Corre E."/>
            <person name="Pelletier E."/>
            <person name="Niang G."/>
            <person name="Scheremetjew M."/>
            <person name="Finn R."/>
            <person name="Kale V."/>
            <person name="Holt S."/>
            <person name="Cochrane G."/>
            <person name="Meng A."/>
            <person name="Brown T."/>
            <person name="Cohen L."/>
        </authorList>
    </citation>
    <scope>NUCLEOTIDE SEQUENCE</scope>
    <source>
        <strain evidence="2">S3</strain>
    </source>
</reference>
<dbReference type="AlphaFoldDB" id="A0A7S3IT85"/>
<dbReference type="AntiFam" id="ANF00142">
    <property type="entry name" value="Shadow ORF (opposite yadG)"/>
</dbReference>
<dbReference type="AntiFam" id="ANF00095">
    <property type="entry name" value="Shadow ORF (opposite ABC transporters)"/>
</dbReference>
<protein>
    <recommendedName>
        <fullName evidence="3">NAD-specific glutamate dehydrogenase</fullName>
    </recommendedName>
</protein>
<evidence type="ECO:0000256" key="1">
    <source>
        <dbReference type="SAM" id="MobiDB-lite"/>
    </source>
</evidence>
<gene>
    <name evidence="2" type="ORF">SINC0208_LOCUS12858</name>
</gene>
<sequence>MAEEEGDEGDQQDVLHMQDDVGLEGVTLLGVVERPVLNGHAQRAEQPGQNNSEARHDCSVNQGRYDGNEDENARPVVREHLLEVADFSSGLLEGVKLVLVHFVFGVGSDNLAGFFLSNFNLDFLSLSVDGHRLGDALGFLVNSRHLSTFKVGLQGVLGCCALLGLLLLGDEPSIDAVRVLGHESVMGSSFDCLTILHYDDLVSIFDGGKSVGNHDHGDVSKSLTIPIDRVLDSLLINSVESRGGLVQHQHSRLADDGPGDGNSLLLAARELASTDSTLGFEAMMEILILESLLSDVDVSFDSLEYSLLFVDHLDHAQSFNLFVELLLADDGHELLLVGSHGVEEGVGLVVELLEVFVVDELLAVRNLRSCLHLAVGSVELAVEDVLKDRVVEDDRFLHHQRHCLSKVVEIVVLHVHTIQKHLSGIDIIEAHEQVNKGALAATRLTDKGHLLVRGNLDAEALQDKVLLASGVAEPYVLELDHSLDLIGVRDSLLRFVFLHLNSVDA</sequence>
<evidence type="ECO:0008006" key="3">
    <source>
        <dbReference type="Google" id="ProtNLM"/>
    </source>
</evidence>
<accession>A0A7S3IT85</accession>